<feature type="compositionally biased region" description="Basic and acidic residues" evidence="1">
    <location>
        <begin position="22"/>
        <end position="35"/>
    </location>
</feature>
<evidence type="ECO:0000313" key="3">
    <source>
        <dbReference type="Proteomes" id="UP000240760"/>
    </source>
</evidence>
<evidence type="ECO:0000313" key="2">
    <source>
        <dbReference type="EMBL" id="PTB78593.1"/>
    </source>
</evidence>
<proteinExistence type="predicted"/>
<dbReference type="AlphaFoldDB" id="A0A2T4CAL2"/>
<dbReference type="EMBL" id="KZ679129">
    <property type="protein sequence ID" value="PTB78593.1"/>
    <property type="molecule type" value="Genomic_DNA"/>
</dbReference>
<feature type="region of interest" description="Disordered" evidence="1">
    <location>
        <begin position="22"/>
        <end position="54"/>
    </location>
</feature>
<protein>
    <submittedName>
        <fullName evidence="2">Uncharacterized protein</fullName>
    </submittedName>
</protein>
<gene>
    <name evidence="2" type="ORF">M440DRAFT_265570</name>
</gene>
<organism evidence="2 3">
    <name type="scientific">Trichoderma longibrachiatum ATCC 18648</name>
    <dbReference type="NCBI Taxonomy" id="983965"/>
    <lineage>
        <taxon>Eukaryota</taxon>
        <taxon>Fungi</taxon>
        <taxon>Dikarya</taxon>
        <taxon>Ascomycota</taxon>
        <taxon>Pezizomycotina</taxon>
        <taxon>Sordariomycetes</taxon>
        <taxon>Hypocreomycetidae</taxon>
        <taxon>Hypocreales</taxon>
        <taxon>Hypocreaceae</taxon>
        <taxon>Trichoderma</taxon>
    </lineage>
</organism>
<accession>A0A2T4CAL2</accession>
<keyword evidence="3" id="KW-1185">Reference proteome</keyword>
<feature type="compositionally biased region" description="Polar residues" evidence="1">
    <location>
        <begin position="36"/>
        <end position="54"/>
    </location>
</feature>
<reference evidence="2 3" key="1">
    <citation type="submission" date="2016-07" db="EMBL/GenBank/DDBJ databases">
        <title>Multiple horizontal gene transfer events from other fungi enriched the ability of initially mycotrophic Trichoderma (Ascomycota) to feed on dead plant biomass.</title>
        <authorList>
            <consortium name="DOE Joint Genome Institute"/>
            <person name="Aerts A."/>
            <person name="Atanasova L."/>
            <person name="Chenthamara K."/>
            <person name="Zhang J."/>
            <person name="Grujic M."/>
            <person name="Henrissat B."/>
            <person name="Kuo A."/>
            <person name="Salamov A."/>
            <person name="Lipzen A."/>
            <person name="Labutti K."/>
            <person name="Barry K."/>
            <person name="Miao Y."/>
            <person name="Rahimi M.J."/>
            <person name="Shen Q."/>
            <person name="Grigoriev I.V."/>
            <person name="Kubicek C.P."/>
            <person name="Druzhinina I.S."/>
        </authorList>
    </citation>
    <scope>NUCLEOTIDE SEQUENCE [LARGE SCALE GENOMIC DNA]</scope>
    <source>
        <strain evidence="2 3">ATCC 18648</strain>
    </source>
</reference>
<name>A0A2T4CAL2_TRILO</name>
<sequence>MEECSFKLESAYQSIVVVVKPHRERERRAVRRGEGSSDQEPTSSKGRGSLAQASGESLSLLQYLQPHETASRRDSRAGRFDSLVHTCSTSRKNSSRHVSLNELRTSTEVSALQHGRNSPGDVDTVGNYRVSLRVDVKAYRSARVVASLSTNCEAEG</sequence>
<dbReference type="Proteomes" id="UP000240760">
    <property type="component" value="Unassembled WGS sequence"/>
</dbReference>
<evidence type="ECO:0000256" key="1">
    <source>
        <dbReference type="SAM" id="MobiDB-lite"/>
    </source>
</evidence>